<comment type="caution">
    <text evidence="1">The sequence shown here is derived from an EMBL/GenBank/DDBJ whole genome shotgun (WGS) entry which is preliminary data.</text>
</comment>
<dbReference type="PROSITE" id="PS51257">
    <property type="entry name" value="PROKAR_LIPOPROTEIN"/>
    <property type="match status" value="1"/>
</dbReference>
<evidence type="ECO:0000313" key="1">
    <source>
        <dbReference type="EMBL" id="GIF88570.1"/>
    </source>
</evidence>
<evidence type="ECO:0000313" key="2">
    <source>
        <dbReference type="Proteomes" id="UP000619293"/>
    </source>
</evidence>
<accession>A0A8J3NQ74</accession>
<dbReference type="Proteomes" id="UP000619293">
    <property type="component" value="Unassembled WGS sequence"/>
</dbReference>
<sequence length="159" mass="17092">MGGTGRQMTALVVAVVLAGGCTLGEIFADYGDPVEPRPADVVGTWRADDREIVFGEDGAFTATRLPYHALHEAHRGAFTPDARIDGAGTWRIEAPATAPDGPQTVVRLTFRQLGTHEVETYLELSALDQDGVTYLCVFYVGPGGNSWTAYARCERECTG</sequence>
<dbReference type="EMBL" id="BONG01000009">
    <property type="protein sequence ID" value="GIF88570.1"/>
    <property type="molecule type" value="Genomic_DNA"/>
</dbReference>
<organism evidence="1 2">
    <name type="scientific">Catellatospora chokoriensis</name>
    <dbReference type="NCBI Taxonomy" id="310353"/>
    <lineage>
        <taxon>Bacteria</taxon>
        <taxon>Bacillati</taxon>
        <taxon>Actinomycetota</taxon>
        <taxon>Actinomycetes</taxon>
        <taxon>Micromonosporales</taxon>
        <taxon>Micromonosporaceae</taxon>
        <taxon>Catellatospora</taxon>
    </lineage>
</organism>
<dbReference type="AlphaFoldDB" id="A0A8J3NQ74"/>
<protein>
    <recommendedName>
        <fullName evidence="3">Lipoprotein</fullName>
    </recommendedName>
</protein>
<gene>
    <name evidence="1" type="ORF">Cch02nite_20140</name>
</gene>
<keyword evidence="2" id="KW-1185">Reference proteome</keyword>
<proteinExistence type="predicted"/>
<reference evidence="1 2" key="1">
    <citation type="submission" date="2021-01" db="EMBL/GenBank/DDBJ databases">
        <title>Whole genome shotgun sequence of Catellatospora chokoriensis NBRC 107358.</title>
        <authorList>
            <person name="Komaki H."/>
            <person name="Tamura T."/>
        </authorList>
    </citation>
    <scope>NUCLEOTIDE SEQUENCE [LARGE SCALE GENOMIC DNA]</scope>
    <source>
        <strain evidence="1 2">NBRC 107358</strain>
    </source>
</reference>
<name>A0A8J3NQ74_9ACTN</name>
<evidence type="ECO:0008006" key="3">
    <source>
        <dbReference type="Google" id="ProtNLM"/>
    </source>
</evidence>